<dbReference type="RefSeq" id="WP_189484972.1">
    <property type="nucleotide sequence ID" value="NZ_BMZB01000001.1"/>
</dbReference>
<dbReference type="SUPFAM" id="SSF49695">
    <property type="entry name" value="gamma-Crystallin-like"/>
    <property type="match status" value="1"/>
</dbReference>
<organism evidence="5 6">
    <name type="scientific">Asticcacaulis endophyticus</name>
    <dbReference type="NCBI Taxonomy" id="1395890"/>
    <lineage>
        <taxon>Bacteria</taxon>
        <taxon>Pseudomonadati</taxon>
        <taxon>Pseudomonadota</taxon>
        <taxon>Alphaproteobacteria</taxon>
        <taxon>Caulobacterales</taxon>
        <taxon>Caulobacteraceae</taxon>
        <taxon>Asticcacaulis</taxon>
    </lineage>
</organism>
<accession>A0A918PXU3</accession>
<evidence type="ECO:0000256" key="3">
    <source>
        <dbReference type="SAM" id="SignalP"/>
    </source>
</evidence>
<proteinExistence type="inferred from homology"/>
<dbReference type="InterPro" id="IPR011024">
    <property type="entry name" value="G_crystallin-like"/>
</dbReference>
<dbReference type="Pfam" id="PF00030">
    <property type="entry name" value="Crystall"/>
    <property type="match status" value="1"/>
</dbReference>
<comment type="similarity">
    <text evidence="1">Belongs to the beta/gamma-crystallin family.</text>
</comment>
<dbReference type="Gene3D" id="2.60.20.10">
    <property type="entry name" value="Crystallins"/>
    <property type="match status" value="1"/>
</dbReference>
<dbReference type="InterPro" id="IPR011058">
    <property type="entry name" value="Cyanovirin-N"/>
</dbReference>
<dbReference type="AlphaFoldDB" id="A0A918PXU3"/>
<feature type="domain" description="Beta/gamma crystallin 'Greek key'" evidence="4">
    <location>
        <begin position="135"/>
        <end position="215"/>
    </location>
</feature>
<keyword evidence="3" id="KW-0732">Signal</keyword>
<dbReference type="InterPro" id="IPR001064">
    <property type="entry name" value="Beta/gamma_crystallin"/>
</dbReference>
<evidence type="ECO:0000259" key="4">
    <source>
        <dbReference type="SMART" id="SM00247"/>
    </source>
</evidence>
<dbReference type="Proteomes" id="UP000662572">
    <property type="component" value="Unassembled WGS sequence"/>
</dbReference>
<evidence type="ECO:0000256" key="2">
    <source>
        <dbReference type="ARBA" id="ARBA00022737"/>
    </source>
</evidence>
<protein>
    <recommendedName>
        <fullName evidence="4">Beta/gamma crystallin 'Greek key' domain-containing protein</fullName>
    </recommendedName>
</protein>
<evidence type="ECO:0000313" key="6">
    <source>
        <dbReference type="Proteomes" id="UP000662572"/>
    </source>
</evidence>
<comment type="caution">
    <text evidence="5">The sequence shown here is derived from an EMBL/GenBank/DDBJ whole genome shotgun (WGS) entry which is preliminary data.</text>
</comment>
<dbReference type="EMBL" id="BMZB01000001">
    <property type="protein sequence ID" value="GGZ24448.1"/>
    <property type="molecule type" value="Genomic_DNA"/>
</dbReference>
<keyword evidence="2" id="KW-0677">Repeat</keyword>
<dbReference type="Gene3D" id="2.30.60.10">
    <property type="entry name" value="Cyanovirin-N"/>
    <property type="match status" value="1"/>
</dbReference>
<name>A0A918PXU3_9CAUL</name>
<evidence type="ECO:0000256" key="1">
    <source>
        <dbReference type="ARBA" id="ARBA00009646"/>
    </source>
</evidence>
<keyword evidence="6" id="KW-1185">Reference proteome</keyword>
<feature type="signal peptide" evidence="3">
    <location>
        <begin position="1"/>
        <end position="22"/>
    </location>
</feature>
<dbReference type="SUPFAM" id="SSF51322">
    <property type="entry name" value="Cyanovirin-N"/>
    <property type="match status" value="1"/>
</dbReference>
<gene>
    <name evidence="5" type="ORF">GCM10011273_07060</name>
</gene>
<feature type="chain" id="PRO_5037322029" description="Beta/gamma crystallin 'Greek key' domain-containing protein" evidence="3">
    <location>
        <begin position="23"/>
        <end position="217"/>
    </location>
</feature>
<reference evidence="5" key="1">
    <citation type="journal article" date="2014" name="Int. J. Syst. Evol. Microbiol.">
        <title>Complete genome sequence of Corynebacterium casei LMG S-19264T (=DSM 44701T), isolated from a smear-ripened cheese.</title>
        <authorList>
            <consortium name="US DOE Joint Genome Institute (JGI-PGF)"/>
            <person name="Walter F."/>
            <person name="Albersmeier A."/>
            <person name="Kalinowski J."/>
            <person name="Ruckert C."/>
        </authorList>
    </citation>
    <scope>NUCLEOTIDE SEQUENCE</scope>
    <source>
        <strain evidence="5">KCTC 32296</strain>
    </source>
</reference>
<sequence>MFTAIPAIKSKTLMWSSLSALAACAIVALSPASASAQAEERHWGGGPGGNNLPEGNYRQSCRDIDVRRGQLTAQCRTKNGGYRYTSLSLRDCRRGWVENRNGNLWCEVGGYPGGPGGGYPGGPGGGGGGGGYGSSLTLYSSNGFNGRSITINDAITDLSGMRFNDVARSLDVRGRGAWEVCENAFFRGRCTVVDGSYESLRRIGLEGHISSVRPVRR</sequence>
<evidence type="ECO:0000313" key="5">
    <source>
        <dbReference type="EMBL" id="GGZ24448.1"/>
    </source>
</evidence>
<dbReference type="SMART" id="SM00247">
    <property type="entry name" value="XTALbg"/>
    <property type="match status" value="1"/>
</dbReference>
<dbReference type="InterPro" id="IPR036673">
    <property type="entry name" value="Cyanovirin-N_sf"/>
</dbReference>
<dbReference type="Pfam" id="PF08881">
    <property type="entry name" value="CVNH"/>
    <property type="match status" value="1"/>
</dbReference>
<reference evidence="5" key="2">
    <citation type="submission" date="2020-09" db="EMBL/GenBank/DDBJ databases">
        <authorList>
            <person name="Sun Q."/>
            <person name="Kim S."/>
        </authorList>
    </citation>
    <scope>NUCLEOTIDE SEQUENCE</scope>
    <source>
        <strain evidence="5">KCTC 32296</strain>
    </source>
</reference>